<proteinExistence type="predicted"/>
<dbReference type="EMBL" id="JALIDZ010000001">
    <property type="protein sequence ID" value="MCT8970712.1"/>
    <property type="molecule type" value="Genomic_DNA"/>
</dbReference>
<reference evidence="2 3" key="1">
    <citation type="submission" date="2022-04" db="EMBL/GenBank/DDBJ databases">
        <authorList>
            <person name="Ye Y.-Q."/>
            <person name="Du Z.-J."/>
        </authorList>
    </citation>
    <scope>NUCLEOTIDE SEQUENCE [LARGE SCALE GENOMIC DNA]</scope>
    <source>
        <strain evidence="2 3">A6E488</strain>
    </source>
</reference>
<accession>A0AAW5QS60</accession>
<evidence type="ECO:0000313" key="3">
    <source>
        <dbReference type="Proteomes" id="UP001320898"/>
    </source>
</evidence>
<sequence>MTKSVSPQEALIYVMVTMSAADRTMTDNELLRIGGIVQNLPAFRAFDTERLVAVAEDCGALLNEDDSLDKVLDLVAETLPPKFYDTAYALAVDVAAADLDVEQEELRLLQLLRDRFDLDPLVCAAIERGARARFRTL</sequence>
<dbReference type="Gene3D" id="1.10.3680.10">
    <property type="entry name" value="TerB-like"/>
    <property type="match status" value="1"/>
</dbReference>
<comment type="caution">
    <text evidence="2">The sequence shown here is derived from an EMBL/GenBank/DDBJ whole genome shotgun (WGS) entry which is preliminary data.</text>
</comment>
<organism evidence="2 3">
    <name type="scientific">Microbaculum marinisediminis</name>
    <dbReference type="NCBI Taxonomy" id="2931392"/>
    <lineage>
        <taxon>Bacteria</taxon>
        <taxon>Pseudomonadati</taxon>
        <taxon>Pseudomonadota</taxon>
        <taxon>Alphaproteobacteria</taxon>
        <taxon>Hyphomicrobiales</taxon>
        <taxon>Tepidamorphaceae</taxon>
        <taxon>Microbaculum</taxon>
    </lineage>
</organism>
<gene>
    <name evidence="2" type="ORF">MUB46_02455</name>
</gene>
<evidence type="ECO:0000259" key="1">
    <source>
        <dbReference type="Pfam" id="PF05099"/>
    </source>
</evidence>
<dbReference type="InterPro" id="IPR007791">
    <property type="entry name" value="DjlA_N"/>
</dbReference>
<dbReference type="InterPro" id="IPR029024">
    <property type="entry name" value="TerB-like"/>
</dbReference>
<evidence type="ECO:0000313" key="2">
    <source>
        <dbReference type="EMBL" id="MCT8970712.1"/>
    </source>
</evidence>
<dbReference type="Proteomes" id="UP001320898">
    <property type="component" value="Unassembled WGS sequence"/>
</dbReference>
<feature type="domain" description="Co-chaperone DjlA N-terminal" evidence="1">
    <location>
        <begin position="9"/>
        <end position="121"/>
    </location>
</feature>
<dbReference type="CDD" id="cd07176">
    <property type="entry name" value="terB"/>
    <property type="match status" value="1"/>
</dbReference>
<keyword evidence="3" id="KW-1185">Reference proteome</keyword>
<dbReference type="Pfam" id="PF05099">
    <property type="entry name" value="TerB"/>
    <property type="match status" value="1"/>
</dbReference>
<dbReference type="AlphaFoldDB" id="A0AAW5QS60"/>
<dbReference type="RefSeq" id="WP_261614274.1">
    <property type="nucleotide sequence ID" value="NZ_JALIDZ010000001.1"/>
</dbReference>
<dbReference type="SUPFAM" id="SSF158682">
    <property type="entry name" value="TerB-like"/>
    <property type="match status" value="1"/>
</dbReference>
<name>A0AAW5QS60_9HYPH</name>
<protein>
    <submittedName>
        <fullName evidence="2">Tellurite resistance TerB family protein</fullName>
    </submittedName>
</protein>